<comment type="caution">
    <text evidence="4">The sequence shown here is derived from an EMBL/GenBank/DDBJ whole genome shotgun (WGS) entry which is preliminary data.</text>
</comment>
<dbReference type="SUPFAM" id="SSF56672">
    <property type="entry name" value="DNA/RNA polymerases"/>
    <property type="match status" value="1"/>
</dbReference>
<feature type="region of interest" description="Disordered" evidence="2">
    <location>
        <begin position="77"/>
        <end position="104"/>
    </location>
</feature>
<evidence type="ECO:0000256" key="2">
    <source>
        <dbReference type="SAM" id="MobiDB-lite"/>
    </source>
</evidence>
<proteinExistence type="predicted"/>
<dbReference type="InterPro" id="IPR050951">
    <property type="entry name" value="Retrovirus_Pol_polyprotein"/>
</dbReference>
<dbReference type="InterPro" id="IPR043502">
    <property type="entry name" value="DNA/RNA_pol_sf"/>
</dbReference>
<dbReference type="Proteomes" id="UP000318571">
    <property type="component" value="Chromosome 12"/>
</dbReference>
<dbReference type="EMBL" id="VCGU01000001">
    <property type="protein sequence ID" value="TRY80766.1"/>
    <property type="molecule type" value="Genomic_DNA"/>
</dbReference>
<dbReference type="Pfam" id="PF17919">
    <property type="entry name" value="RT_RNaseH_2"/>
    <property type="match status" value="1"/>
</dbReference>
<evidence type="ECO:0000313" key="5">
    <source>
        <dbReference type="Proteomes" id="UP000318571"/>
    </source>
</evidence>
<accession>A0A553PSW9</accession>
<evidence type="ECO:0000256" key="1">
    <source>
        <dbReference type="ARBA" id="ARBA00023268"/>
    </source>
</evidence>
<dbReference type="STRING" id="6832.A0A553PSW9"/>
<dbReference type="PANTHER" id="PTHR37984">
    <property type="entry name" value="PROTEIN CBG26694"/>
    <property type="match status" value="1"/>
</dbReference>
<protein>
    <recommendedName>
        <fullName evidence="3">Reverse transcriptase/retrotransposon-derived protein RNase H-like domain-containing protein</fullName>
    </recommendedName>
</protein>
<sequence length="404" mass="44438">MGNNKPKSGKVRSWAELDGSFTCCGAKEHKAAQCPRKSSICNKCGRKGHLCPLSRSGVPYLERDKAPSLPARAFQVMKSTSSAEHSEEPETAVQSASGSRATPRINVHIRSPRNVQFHFRDIPDIGATRTMLSLDLVQRHSLDLESAHDTVTAANGDQMSVAGRVVLKLPVNGRTAYADCLLSACMRNCMLVSWHNLQNLGVIGSTFPLVASKEINATAEASSEVKGRTQDLRRQFMTSFRIHWPLIGPIVGKPIHIKLAENAVPYHANTSCPIPLHYQEEADATIKRLLHSGRIFRVKEATTWCARAHFFPKEGGSWGQKLLTSSLLVKPFDEKLKTLLLSDASTLHGLGFMLMQKEKNGRPPVVQCGSFSLTAVQGNYAAIELKCLAILRAVHKCEFYLRGC</sequence>
<dbReference type="AlphaFoldDB" id="A0A553PSW9"/>
<feature type="domain" description="Reverse transcriptase/retrotransposon-derived protein RNase H-like" evidence="3">
    <location>
        <begin position="321"/>
        <end position="403"/>
    </location>
</feature>
<evidence type="ECO:0000313" key="4">
    <source>
        <dbReference type="EMBL" id="TRY80766.1"/>
    </source>
</evidence>
<evidence type="ECO:0000259" key="3">
    <source>
        <dbReference type="Pfam" id="PF17919"/>
    </source>
</evidence>
<name>A0A553PSW9_TIGCA</name>
<dbReference type="GO" id="GO:0071897">
    <property type="term" value="P:DNA biosynthetic process"/>
    <property type="evidence" value="ECO:0007669"/>
    <property type="project" value="UniProtKB-ARBA"/>
</dbReference>
<keyword evidence="1" id="KW-0511">Multifunctional enzyme</keyword>
<dbReference type="GO" id="GO:0003824">
    <property type="term" value="F:catalytic activity"/>
    <property type="evidence" value="ECO:0007669"/>
    <property type="project" value="UniProtKB-KW"/>
</dbReference>
<reference evidence="4 5" key="1">
    <citation type="journal article" date="2018" name="Nat. Ecol. Evol.">
        <title>Genomic signatures of mitonuclear coevolution across populations of Tigriopus californicus.</title>
        <authorList>
            <person name="Barreto F.S."/>
            <person name="Watson E.T."/>
            <person name="Lima T.G."/>
            <person name="Willett C.S."/>
            <person name="Edmands S."/>
            <person name="Li W."/>
            <person name="Burton R.S."/>
        </authorList>
    </citation>
    <scope>NUCLEOTIDE SEQUENCE [LARGE SCALE GENOMIC DNA]</scope>
    <source>
        <strain evidence="4 5">San Diego</strain>
    </source>
</reference>
<dbReference type="InterPro" id="IPR041577">
    <property type="entry name" value="RT_RNaseH_2"/>
</dbReference>
<keyword evidence="5" id="KW-1185">Reference proteome</keyword>
<organism evidence="4 5">
    <name type="scientific">Tigriopus californicus</name>
    <name type="common">Marine copepod</name>
    <dbReference type="NCBI Taxonomy" id="6832"/>
    <lineage>
        <taxon>Eukaryota</taxon>
        <taxon>Metazoa</taxon>
        <taxon>Ecdysozoa</taxon>
        <taxon>Arthropoda</taxon>
        <taxon>Crustacea</taxon>
        <taxon>Multicrustacea</taxon>
        <taxon>Hexanauplia</taxon>
        <taxon>Copepoda</taxon>
        <taxon>Harpacticoida</taxon>
        <taxon>Harpacticidae</taxon>
        <taxon>Tigriopus</taxon>
    </lineage>
</organism>
<dbReference type="PANTHER" id="PTHR37984:SF5">
    <property type="entry name" value="PROTEIN NYNRIN-LIKE"/>
    <property type="match status" value="1"/>
</dbReference>
<gene>
    <name evidence="4" type="ORF">TCAL_13354</name>
</gene>